<name>A0ABY4NJY4_9BURK</name>
<proteinExistence type="predicted"/>
<dbReference type="Proteomes" id="UP000831759">
    <property type="component" value="Chromosome"/>
</dbReference>
<sequence length="69" mass="8043">MDEYIKLVPCPEGCKVHFKGTEWKQRKGEDYDSYFFDVVDAEGNVVGEHEVRNSTSMYPPIKTTVYLHK</sequence>
<evidence type="ECO:0000313" key="2">
    <source>
        <dbReference type="Proteomes" id="UP000831759"/>
    </source>
</evidence>
<keyword evidence="2" id="KW-1185">Reference proteome</keyword>
<reference evidence="1 2" key="1">
    <citation type="journal article" date="2022" name="Int. J. Syst. Evol. Microbiol.">
        <title>Characterization of Alcaligenes aquatilis as a novel member of heterotrophic nitrifier-aerobic denitrifier and its performance in treating piggery wastewater.</title>
        <authorList>
            <person name="Cao X."/>
            <person name="Zhao B."/>
            <person name="Wu Y."/>
            <person name="Huang J."/>
            <person name="Wang H."/>
            <person name="Sun X."/>
            <person name="Li S."/>
        </authorList>
    </citation>
    <scope>NUCLEOTIDE SEQUENCE [LARGE SCALE GENOMIC DNA]</scope>
    <source>
        <strain evidence="1 2">AS1</strain>
    </source>
</reference>
<accession>A0ABY4NJY4</accession>
<protein>
    <submittedName>
        <fullName evidence="1">Uncharacterized protein</fullName>
    </submittedName>
</protein>
<gene>
    <name evidence="1" type="ORF">MTR80_06245</name>
</gene>
<dbReference type="RefSeq" id="WP_249461960.1">
    <property type="nucleotide sequence ID" value="NZ_CP094619.1"/>
</dbReference>
<evidence type="ECO:0000313" key="1">
    <source>
        <dbReference type="EMBL" id="UQN37302.1"/>
    </source>
</evidence>
<dbReference type="GeneID" id="96868523"/>
<organism evidence="1 2">
    <name type="scientific">Alcaligenes aquatilis</name>
    <dbReference type="NCBI Taxonomy" id="323284"/>
    <lineage>
        <taxon>Bacteria</taxon>
        <taxon>Pseudomonadati</taxon>
        <taxon>Pseudomonadota</taxon>
        <taxon>Betaproteobacteria</taxon>
        <taxon>Burkholderiales</taxon>
        <taxon>Alcaligenaceae</taxon>
        <taxon>Alcaligenes</taxon>
    </lineage>
</organism>
<dbReference type="EMBL" id="CP094619">
    <property type="protein sequence ID" value="UQN37302.1"/>
    <property type="molecule type" value="Genomic_DNA"/>
</dbReference>